<gene>
    <name evidence="4" type="ORF">DERF_009593</name>
</gene>
<dbReference type="Pfam" id="PF06916">
    <property type="entry name" value="FAM210A-B_dom"/>
    <property type="match status" value="1"/>
</dbReference>
<sequence>MISIRTLQRFYYFRDFRIVNSGLSTSTNDCRLGKPSIYYMMMINIQRRQISDDGQQQRQQKSTTGKSKEHKEMKAHFMEDGIRMTTRERLKRMAILYGPLATVLHIGLSLTFLGITYIVIKYGFDAFGFMNDHNLFGETYMKILATGGTFGVAYAIYKAMMPLRVLVTIFVTPKVANKLQTMGLIKKRF</sequence>
<feature type="compositionally biased region" description="Low complexity" evidence="1">
    <location>
        <begin position="50"/>
        <end position="65"/>
    </location>
</feature>
<comment type="caution">
    <text evidence="4">The sequence shown here is derived from an EMBL/GenBank/DDBJ whole genome shotgun (WGS) entry which is preliminary data.</text>
</comment>
<feature type="transmembrane region" description="Helical" evidence="2">
    <location>
        <begin position="94"/>
        <end position="120"/>
    </location>
</feature>
<dbReference type="PANTHER" id="PTHR21377">
    <property type="entry name" value="PROTEIN FAM210B, MITOCHONDRIAL"/>
    <property type="match status" value="1"/>
</dbReference>
<feature type="domain" description="DUF1279" evidence="3">
    <location>
        <begin position="89"/>
        <end position="173"/>
    </location>
</feature>
<dbReference type="InterPro" id="IPR009688">
    <property type="entry name" value="FAM210A/B-like_dom"/>
</dbReference>
<proteinExistence type="predicted"/>
<keyword evidence="2" id="KW-0472">Membrane</keyword>
<evidence type="ECO:0000259" key="3">
    <source>
        <dbReference type="Pfam" id="PF06916"/>
    </source>
</evidence>
<organism evidence="4 5">
    <name type="scientific">Dermatophagoides farinae</name>
    <name type="common">American house dust mite</name>
    <dbReference type="NCBI Taxonomy" id="6954"/>
    <lineage>
        <taxon>Eukaryota</taxon>
        <taxon>Metazoa</taxon>
        <taxon>Ecdysozoa</taxon>
        <taxon>Arthropoda</taxon>
        <taxon>Chelicerata</taxon>
        <taxon>Arachnida</taxon>
        <taxon>Acari</taxon>
        <taxon>Acariformes</taxon>
        <taxon>Sarcoptiformes</taxon>
        <taxon>Astigmata</taxon>
        <taxon>Psoroptidia</taxon>
        <taxon>Analgoidea</taxon>
        <taxon>Pyroglyphidae</taxon>
        <taxon>Dermatophagoidinae</taxon>
        <taxon>Dermatophagoides</taxon>
    </lineage>
</organism>
<evidence type="ECO:0000256" key="2">
    <source>
        <dbReference type="SAM" id="Phobius"/>
    </source>
</evidence>
<dbReference type="PANTHER" id="PTHR21377:SF0">
    <property type="entry name" value="PROTEIN FAM210B, MITOCHONDRIAL"/>
    <property type="match status" value="1"/>
</dbReference>
<evidence type="ECO:0000313" key="5">
    <source>
        <dbReference type="Proteomes" id="UP000790347"/>
    </source>
</evidence>
<name>A0A922HYB2_DERFA</name>
<accession>A0A922HYB2</accession>
<keyword evidence="2" id="KW-1133">Transmembrane helix</keyword>
<feature type="region of interest" description="Disordered" evidence="1">
    <location>
        <begin position="50"/>
        <end position="71"/>
    </location>
</feature>
<feature type="transmembrane region" description="Helical" evidence="2">
    <location>
        <begin position="140"/>
        <end position="157"/>
    </location>
</feature>
<dbReference type="InterPro" id="IPR045866">
    <property type="entry name" value="FAM210A/B-like"/>
</dbReference>
<evidence type="ECO:0000313" key="4">
    <source>
        <dbReference type="EMBL" id="KAH9511122.1"/>
    </source>
</evidence>
<protein>
    <recommendedName>
        <fullName evidence="3">DUF1279 domain-containing protein</fullName>
    </recommendedName>
</protein>
<dbReference type="AlphaFoldDB" id="A0A922HYB2"/>
<reference evidence="4" key="2">
    <citation type="journal article" date="2022" name="Res Sq">
        <title>Comparative Genomics Reveals Insights into the Divergent Evolution of Astigmatic Mites and Household Pest Adaptations.</title>
        <authorList>
            <person name="Xiong Q."/>
            <person name="Wan A.T.-Y."/>
            <person name="Liu X.-Y."/>
            <person name="Fung C.S.-H."/>
            <person name="Xiao X."/>
            <person name="Malainual N."/>
            <person name="Hou J."/>
            <person name="Wang L."/>
            <person name="Wang M."/>
            <person name="Yang K."/>
            <person name="Cui Y."/>
            <person name="Leung E."/>
            <person name="Nong W."/>
            <person name="Shin S.-K."/>
            <person name="Au S."/>
            <person name="Jeong K.Y."/>
            <person name="Chew F.T."/>
            <person name="Hui J."/>
            <person name="Leung T.F."/>
            <person name="Tungtrongchitr A."/>
            <person name="Zhong N."/>
            <person name="Liu Z."/>
            <person name="Tsui S."/>
        </authorList>
    </citation>
    <scope>NUCLEOTIDE SEQUENCE</scope>
    <source>
        <strain evidence="4">Derf</strain>
        <tissue evidence="4">Whole organism</tissue>
    </source>
</reference>
<reference evidence="4" key="1">
    <citation type="submission" date="2013-05" db="EMBL/GenBank/DDBJ databases">
        <authorList>
            <person name="Yim A.K.Y."/>
            <person name="Chan T.F."/>
            <person name="Ji K.M."/>
            <person name="Liu X.Y."/>
            <person name="Zhou J.W."/>
            <person name="Li R.Q."/>
            <person name="Yang K.Y."/>
            <person name="Li J."/>
            <person name="Li M."/>
            <person name="Law P.T.W."/>
            <person name="Wu Y.L."/>
            <person name="Cai Z.L."/>
            <person name="Qin H."/>
            <person name="Bao Y."/>
            <person name="Leung R.K.K."/>
            <person name="Ng P.K.S."/>
            <person name="Zou J."/>
            <person name="Zhong X.J."/>
            <person name="Ran P.X."/>
            <person name="Zhong N.S."/>
            <person name="Liu Z.G."/>
            <person name="Tsui S.K.W."/>
        </authorList>
    </citation>
    <scope>NUCLEOTIDE SEQUENCE</scope>
    <source>
        <strain evidence="4">Derf</strain>
        <tissue evidence="4">Whole organism</tissue>
    </source>
</reference>
<dbReference type="Proteomes" id="UP000790347">
    <property type="component" value="Unassembled WGS sequence"/>
</dbReference>
<dbReference type="GO" id="GO:0005739">
    <property type="term" value="C:mitochondrion"/>
    <property type="evidence" value="ECO:0007669"/>
    <property type="project" value="TreeGrafter"/>
</dbReference>
<keyword evidence="2" id="KW-0812">Transmembrane</keyword>
<evidence type="ECO:0000256" key="1">
    <source>
        <dbReference type="SAM" id="MobiDB-lite"/>
    </source>
</evidence>
<dbReference type="EMBL" id="ASGP02000004">
    <property type="protein sequence ID" value="KAH9511122.1"/>
    <property type="molecule type" value="Genomic_DNA"/>
</dbReference>
<keyword evidence="5" id="KW-1185">Reference proteome</keyword>